<dbReference type="InterPro" id="IPR029058">
    <property type="entry name" value="AB_hydrolase_fold"/>
</dbReference>
<keyword evidence="2" id="KW-0378">Hydrolase</keyword>
<dbReference type="InterPro" id="IPR051411">
    <property type="entry name" value="Polyketide_trans_af380"/>
</dbReference>
<dbReference type="InterPro" id="IPR000383">
    <property type="entry name" value="Xaa-Pro-like_dom"/>
</dbReference>
<dbReference type="Gene3D" id="1.10.10.800">
    <property type="match status" value="1"/>
</dbReference>
<comment type="caution">
    <text evidence="2">The sequence shown here is derived from an EMBL/GenBank/DDBJ whole genome shotgun (WGS) entry which is preliminary data.</text>
</comment>
<feature type="domain" description="Xaa-Pro dipeptidyl-peptidase-like" evidence="1">
    <location>
        <begin position="16"/>
        <end position="267"/>
    </location>
</feature>
<dbReference type="PANTHER" id="PTHR47751">
    <property type="entry name" value="SUPERFAMILY HYDROLASE, PUTATIVE (AFU_ORTHOLOGUE AFUA_2G16580)-RELATED"/>
    <property type="match status" value="1"/>
</dbReference>
<evidence type="ECO:0000313" key="3">
    <source>
        <dbReference type="Proteomes" id="UP001596066"/>
    </source>
</evidence>
<keyword evidence="3" id="KW-1185">Reference proteome</keyword>
<dbReference type="PANTHER" id="PTHR47751:SF1">
    <property type="entry name" value="SUPERFAMILY HYDROLASE, PUTATIVE (AFU_ORTHOLOGUE AFUA_2G16580)-RELATED"/>
    <property type="match status" value="1"/>
</dbReference>
<dbReference type="SUPFAM" id="SSF53474">
    <property type="entry name" value="alpha/beta-Hydrolases"/>
    <property type="match status" value="1"/>
</dbReference>
<accession>A0ABW0VDA6</accession>
<sequence>MSGSPVRTDRVGFDGDGAALTGTLYRPAAAQGRLPAVVVTGSWLTVKEQMAGLYARRLAEAGFAALAFDFAGFGESGGLPRQLESPARKIRDIRDAVTFLAGHDGVDPARIGALGICASSGYTAVNAAEDPRVRSLALVAPWLHDAALVREIYGGEEGVRQKLDAGLAAARGHERGEPVRYVPAVSTTDPDAAMYGPFEYYLDERRGAVPAWDNRFAVMSWPQWLTFDPHPAAGRITAPTLLVHSRDGAIPQGAEKFHADLAGPKRLVWLSGTQFDFYDRHATVAEAVALAARHFADALA</sequence>
<dbReference type="Pfam" id="PF02129">
    <property type="entry name" value="Peptidase_S15"/>
    <property type="match status" value="1"/>
</dbReference>
<reference evidence="3" key="1">
    <citation type="journal article" date="2019" name="Int. J. Syst. Evol. Microbiol.">
        <title>The Global Catalogue of Microorganisms (GCM) 10K type strain sequencing project: providing services to taxonomists for standard genome sequencing and annotation.</title>
        <authorList>
            <consortium name="The Broad Institute Genomics Platform"/>
            <consortium name="The Broad Institute Genome Sequencing Center for Infectious Disease"/>
            <person name="Wu L."/>
            <person name="Ma J."/>
        </authorList>
    </citation>
    <scope>NUCLEOTIDE SEQUENCE [LARGE SCALE GENOMIC DNA]</scope>
    <source>
        <strain evidence="3">CGMCC 4.1622</strain>
    </source>
</reference>
<dbReference type="GO" id="GO:0016787">
    <property type="term" value="F:hydrolase activity"/>
    <property type="evidence" value="ECO:0007669"/>
    <property type="project" value="UniProtKB-KW"/>
</dbReference>
<name>A0ABW0VDA6_9ACTN</name>
<proteinExistence type="predicted"/>
<dbReference type="EMBL" id="JBHSOC010000037">
    <property type="protein sequence ID" value="MFC5643875.1"/>
    <property type="molecule type" value="Genomic_DNA"/>
</dbReference>
<dbReference type="Gene3D" id="3.40.50.1820">
    <property type="entry name" value="alpha/beta hydrolase"/>
    <property type="match status" value="1"/>
</dbReference>
<organism evidence="2 3">
    <name type="scientific">Kitasatospora cinereorecta</name>
    <dbReference type="NCBI Taxonomy" id="285560"/>
    <lineage>
        <taxon>Bacteria</taxon>
        <taxon>Bacillati</taxon>
        <taxon>Actinomycetota</taxon>
        <taxon>Actinomycetes</taxon>
        <taxon>Kitasatosporales</taxon>
        <taxon>Streptomycetaceae</taxon>
        <taxon>Kitasatospora</taxon>
    </lineage>
</organism>
<dbReference type="RefSeq" id="WP_346147782.1">
    <property type="nucleotide sequence ID" value="NZ_BAAAUA010000039.1"/>
</dbReference>
<evidence type="ECO:0000313" key="2">
    <source>
        <dbReference type="EMBL" id="MFC5643875.1"/>
    </source>
</evidence>
<gene>
    <name evidence="2" type="ORF">ACFPZF_21230</name>
</gene>
<dbReference type="Proteomes" id="UP001596066">
    <property type="component" value="Unassembled WGS sequence"/>
</dbReference>
<protein>
    <submittedName>
        <fullName evidence="2">Alpha/beta hydrolase</fullName>
    </submittedName>
</protein>
<evidence type="ECO:0000259" key="1">
    <source>
        <dbReference type="Pfam" id="PF02129"/>
    </source>
</evidence>